<dbReference type="RefSeq" id="WP_336244947.1">
    <property type="nucleotide sequence ID" value="NZ_CP021056.1"/>
</dbReference>
<sequence length="124" mass="13489">MKLDNQTPAYLASLFISLMKEQVTPNQIMAGIVHLATANHELDGMIVSVDCFRFLLATMPMDTSASGVTSFVISLSKEGVTTLMLLDALSIACYVCGWLDAANQIRLTYKRLQADAVISQMLGN</sequence>
<name>A0A975T9V9_9NOST</name>
<dbReference type="KEGG" id="rsin:B6N60_03295"/>
<dbReference type="EMBL" id="CP021056">
    <property type="protein sequence ID" value="QXE24590.1"/>
    <property type="molecule type" value="Genomic_DNA"/>
</dbReference>
<dbReference type="AlphaFoldDB" id="A0A975T9V9"/>
<evidence type="ECO:0000313" key="1">
    <source>
        <dbReference type="EMBL" id="QXE24590.1"/>
    </source>
</evidence>
<gene>
    <name evidence="1" type="ORF">B6N60_03295</name>
</gene>
<evidence type="ECO:0000313" key="2">
    <source>
        <dbReference type="Proteomes" id="UP000683511"/>
    </source>
</evidence>
<protein>
    <submittedName>
        <fullName evidence="1">Uncharacterized protein</fullName>
    </submittedName>
</protein>
<proteinExistence type="predicted"/>
<keyword evidence="2" id="KW-1185">Reference proteome</keyword>
<organism evidence="1 2">
    <name type="scientific">Richelia sinica FACHB-800</name>
    <dbReference type="NCBI Taxonomy" id="1357546"/>
    <lineage>
        <taxon>Bacteria</taxon>
        <taxon>Bacillati</taxon>
        <taxon>Cyanobacteriota</taxon>
        <taxon>Cyanophyceae</taxon>
        <taxon>Nostocales</taxon>
        <taxon>Nostocaceae</taxon>
        <taxon>Richelia</taxon>
    </lineage>
</organism>
<accession>A0A975T9V9</accession>
<dbReference type="Proteomes" id="UP000683511">
    <property type="component" value="Chromosome"/>
</dbReference>
<reference evidence="1" key="1">
    <citation type="submission" date="2017-04" db="EMBL/GenBank/DDBJ databases">
        <title>Genome deletions in a multicellular cyanobacterial endosymbiont for morphological adaptation in marine diatoms.</title>
        <authorList>
            <person name="Wang Y."/>
            <person name="Gao H."/>
            <person name="Li R."/>
            <person name="Xu X."/>
        </authorList>
    </citation>
    <scope>NUCLEOTIDE SEQUENCE</scope>
    <source>
        <strain evidence="1">FACHB 800</strain>
    </source>
</reference>